<keyword evidence="1" id="KW-0472">Membrane</keyword>
<evidence type="ECO:0000256" key="1">
    <source>
        <dbReference type="SAM" id="Phobius"/>
    </source>
</evidence>
<organism evidence="2 3">
    <name type="scientific">Coniella lustricola</name>
    <dbReference type="NCBI Taxonomy" id="2025994"/>
    <lineage>
        <taxon>Eukaryota</taxon>
        <taxon>Fungi</taxon>
        <taxon>Dikarya</taxon>
        <taxon>Ascomycota</taxon>
        <taxon>Pezizomycotina</taxon>
        <taxon>Sordariomycetes</taxon>
        <taxon>Sordariomycetidae</taxon>
        <taxon>Diaporthales</taxon>
        <taxon>Schizoparmaceae</taxon>
        <taxon>Coniella</taxon>
    </lineage>
</organism>
<proteinExistence type="predicted"/>
<evidence type="ECO:0000313" key="2">
    <source>
        <dbReference type="EMBL" id="PSR83671.1"/>
    </source>
</evidence>
<evidence type="ECO:0000313" key="3">
    <source>
        <dbReference type="Proteomes" id="UP000241462"/>
    </source>
</evidence>
<feature type="transmembrane region" description="Helical" evidence="1">
    <location>
        <begin position="144"/>
        <end position="169"/>
    </location>
</feature>
<keyword evidence="3" id="KW-1185">Reference proteome</keyword>
<dbReference type="InParanoid" id="A0A2T3A6B1"/>
<dbReference type="AlphaFoldDB" id="A0A2T3A6B1"/>
<dbReference type="Proteomes" id="UP000241462">
    <property type="component" value="Unassembled WGS sequence"/>
</dbReference>
<dbReference type="EMBL" id="KZ678456">
    <property type="protein sequence ID" value="PSR83671.1"/>
    <property type="molecule type" value="Genomic_DNA"/>
</dbReference>
<gene>
    <name evidence="2" type="ORF">BD289DRAFT_277878</name>
</gene>
<keyword evidence="1" id="KW-1133">Transmembrane helix</keyword>
<sequence length="209" mass="22782">MESSSAWIVLYCSDSALASGLLDLPLVSLILASSSSTAFCLSWTTGNCLRERRSLPICSTVFFSSSSVSLPEATWASSSLMRLSRAASSLKPIVSCSVLSSFLRSLICSSRRLICSWAAVREFLPSPCFLRISLSWASSSWRRFWVGFSGFLPGVASSILALTASYLWVKALSVSRVWMCLGEGESLLDCSGWTAKCNKQQQQQQQQAT</sequence>
<keyword evidence="1" id="KW-0812">Transmembrane</keyword>
<name>A0A2T3A6B1_9PEZI</name>
<protein>
    <submittedName>
        <fullName evidence="2">Uncharacterized protein</fullName>
    </submittedName>
</protein>
<reference evidence="2 3" key="1">
    <citation type="journal article" date="2018" name="Mycol. Prog.">
        <title>Coniella lustricola, a new species from submerged detritus.</title>
        <authorList>
            <person name="Raudabaugh D.B."/>
            <person name="Iturriaga T."/>
            <person name="Carver A."/>
            <person name="Mondo S."/>
            <person name="Pangilinan J."/>
            <person name="Lipzen A."/>
            <person name="He G."/>
            <person name="Amirebrahimi M."/>
            <person name="Grigoriev I.V."/>
            <person name="Miller A.N."/>
        </authorList>
    </citation>
    <scope>NUCLEOTIDE SEQUENCE [LARGE SCALE GENOMIC DNA]</scope>
    <source>
        <strain evidence="2 3">B22-T-1</strain>
    </source>
</reference>
<accession>A0A2T3A6B1</accession>